<evidence type="ECO:0000313" key="4">
    <source>
        <dbReference type="EnsemblMetazoa" id="HelroP76381"/>
    </source>
</evidence>
<dbReference type="RefSeq" id="XP_009014536.1">
    <property type="nucleotide sequence ID" value="XM_009016288.1"/>
</dbReference>
<accession>T1G2J4</accession>
<sequence length="157" mass="17393">PGNLERGWNDPPMFIYGSSAAVNTFSQVSHSNQANPQQSPSLTPSAPSQYPPSSLPPPPMMTPSANMTSLISGETSAFQKKRTIDDMQKKLNIFSDMWKNGKISYPVKSSMAKLATAIHRRKHAVAHEIHLALMIDHVSEVSRWLVGVKRLIQEVEK</sequence>
<dbReference type="KEGG" id="hro:HELRODRAFT_76381"/>
<name>T1G2J4_HELRO</name>
<proteinExistence type="predicted"/>
<dbReference type="InParanoid" id="T1G2J4"/>
<dbReference type="AlphaFoldDB" id="T1G2J4"/>
<organism evidence="4 5">
    <name type="scientific">Helobdella robusta</name>
    <name type="common">Californian leech</name>
    <dbReference type="NCBI Taxonomy" id="6412"/>
    <lineage>
        <taxon>Eukaryota</taxon>
        <taxon>Metazoa</taxon>
        <taxon>Spiralia</taxon>
        <taxon>Lophotrochozoa</taxon>
        <taxon>Annelida</taxon>
        <taxon>Clitellata</taxon>
        <taxon>Hirudinea</taxon>
        <taxon>Rhynchobdellida</taxon>
        <taxon>Glossiphoniidae</taxon>
        <taxon>Helobdella</taxon>
    </lineage>
</organism>
<dbReference type="GO" id="GO:0003713">
    <property type="term" value="F:transcription coactivator activity"/>
    <property type="evidence" value="ECO:0000318"/>
    <property type="project" value="GO_Central"/>
</dbReference>
<protein>
    <recommendedName>
        <fullName evidence="2">SRA1/Sec31 domain-containing protein</fullName>
    </recommendedName>
</protein>
<dbReference type="HOGENOM" id="CLU_1682285_0_0_1"/>
<dbReference type="GeneID" id="20215292"/>
<dbReference type="EMBL" id="KB096222">
    <property type="protein sequence ID" value="ESO07158.1"/>
    <property type="molecule type" value="Genomic_DNA"/>
</dbReference>
<evidence type="ECO:0000259" key="2">
    <source>
        <dbReference type="Pfam" id="PF07304"/>
    </source>
</evidence>
<feature type="region of interest" description="Disordered" evidence="1">
    <location>
        <begin position="27"/>
        <end position="67"/>
    </location>
</feature>
<reference evidence="5" key="1">
    <citation type="submission" date="2012-12" db="EMBL/GenBank/DDBJ databases">
        <authorList>
            <person name="Hellsten U."/>
            <person name="Grimwood J."/>
            <person name="Chapman J.A."/>
            <person name="Shapiro H."/>
            <person name="Aerts A."/>
            <person name="Otillar R.P."/>
            <person name="Terry A.Y."/>
            <person name="Boore J.L."/>
            <person name="Simakov O."/>
            <person name="Marletaz F."/>
            <person name="Cho S.-J."/>
            <person name="Edsinger-Gonzales E."/>
            <person name="Havlak P."/>
            <person name="Kuo D.-H."/>
            <person name="Larsson T."/>
            <person name="Lv J."/>
            <person name="Arendt D."/>
            <person name="Savage R."/>
            <person name="Osoegawa K."/>
            <person name="de Jong P."/>
            <person name="Lindberg D.R."/>
            <person name="Seaver E.C."/>
            <person name="Weisblat D.A."/>
            <person name="Putnam N.H."/>
            <person name="Grigoriev I.V."/>
            <person name="Rokhsar D.S."/>
        </authorList>
    </citation>
    <scope>NUCLEOTIDE SEQUENCE</scope>
</reference>
<dbReference type="OrthoDB" id="5982138at2759"/>
<dbReference type="Proteomes" id="UP000015101">
    <property type="component" value="Unassembled WGS sequence"/>
</dbReference>
<evidence type="ECO:0000256" key="1">
    <source>
        <dbReference type="SAM" id="MobiDB-lite"/>
    </source>
</evidence>
<dbReference type="Pfam" id="PF07304">
    <property type="entry name" value="SRA1"/>
    <property type="match status" value="1"/>
</dbReference>
<reference evidence="4" key="3">
    <citation type="submission" date="2015-06" db="UniProtKB">
        <authorList>
            <consortium name="EnsemblMetazoa"/>
        </authorList>
    </citation>
    <scope>IDENTIFICATION</scope>
</reference>
<evidence type="ECO:0000313" key="5">
    <source>
        <dbReference type="Proteomes" id="UP000015101"/>
    </source>
</evidence>
<dbReference type="EMBL" id="AMQM01003562">
    <property type="status" value="NOT_ANNOTATED_CDS"/>
    <property type="molecule type" value="Genomic_DNA"/>
</dbReference>
<feature type="compositionally biased region" description="Pro residues" evidence="1">
    <location>
        <begin position="49"/>
        <end position="61"/>
    </location>
</feature>
<dbReference type="OMA" id="PRNFLNK"/>
<feature type="compositionally biased region" description="Polar residues" evidence="1">
    <location>
        <begin position="27"/>
        <end position="42"/>
    </location>
</feature>
<dbReference type="EnsemblMetazoa" id="HelroT76381">
    <property type="protein sequence ID" value="HelroP76381"/>
    <property type="gene ID" value="HelroG76381"/>
</dbReference>
<dbReference type="PANTHER" id="PTHR18834">
    <property type="entry name" value="STEROID RECEPTOR RNA ACTIVATOR 1"/>
    <property type="match status" value="1"/>
</dbReference>
<keyword evidence="5" id="KW-1185">Reference proteome</keyword>
<dbReference type="CTD" id="20215292"/>
<feature type="domain" description="SRA1/Sec31" evidence="2">
    <location>
        <begin position="79"/>
        <end position="156"/>
    </location>
</feature>
<evidence type="ECO:0000313" key="3">
    <source>
        <dbReference type="EMBL" id="ESO07158.1"/>
    </source>
</evidence>
<reference evidence="3 5" key="2">
    <citation type="journal article" date="2013" name="Nature">
        <title>Insights into bilaterian evolution from three spiralian genomes.</title>
        <authorList>
            <person name="Simakov O."/>
            <person name="Marletaz F."/>
            <person name="Cho S.J."/>
            <person name="Edsinger-Gonzales E."/>
            <person name="Havlak P."/>
            <person name="Hellsten U."/>
            <person name="Kuo D.H."/>
            <person name="Larsson T."/>
            <person name="Lv J."/>
            <person name="Arendt D."/>
            <person name="Savage R."/>
            <person name="Osoegawa K."/>
            <person name="de Jong P."/>
            <person name="Grimwood J."/>
            <person name="Chapman J.A."/>
            <person name="Shapiro H."/>
            <person name="Aerts A."/>
            <person name="Otillar R.P."/>
            <person name="Terry A.Y."/>
            <person name="Boore J.L."/>
            <person name="Grigoriev I.V."/>
            <person name="Lindberg D.R."/>
            <person name="Seaver E.C."/>
            <person name="Weisblat D.A."/>
            <person name="Putnam N.H."/>
            <person name="Rokhsar D.S."/>
        </authorList>
    </citation>
    <scope>NUCLEOTIDE SEQUENCE</scope>
</reference>
<dbReference type="GO" id="GO:0005634">
    <property type="term" value="C:nucleus"/>
    <property type="evidence" value="ECO:0000318"/>
    <property type="project" value="GO_Central"/>
</dbReference>
<dbReference type="GO" id="GO:0006357">
    <property type="term" value="P:regulation of transcription by RNA polymerase II"/>
    <property type="evidence" value="ECO:0007669"/>
    <property type="project" value="InterPro"/>
</dbReference>
<dbReference type="eggNOG" id="ENOG502RZ38">
    <property type="taxonomic scope" value="Eukaryota"/>
</dbReference>
<dbReference type="STRING" id="6412.T1G2J4"/>
<dbReference type="PANTHER" id="PTHR18834:SF2">
    <property type="entry name" value="STEROID RECEPTOR RNA ACTIVATOR 1"/>
    <property type="match status" value="1"/>
</dbReference>
<gene>
    <name evidence="4" type="primary">20215292</name>
    <name evidence="3" type="ORF">HELRODRAFT_76381</name>
</gene>
<dbReference type="InterPro" id="IPR040243">
    <property type="entry name" value="Steroid_recept_RNA_1"/>
</dbReference>
<dbReference type="Gene3D" id="1.20.940.10">
    <property type="entry name" value="Functional domain of the splicing factor Prp18"/>
    <property type="match status" value="1"/>
</dbReference>
<dbReference type="FunFam" id="1.20.940.10:FF:000009">
    <property type="entry name" value="Protein transport protein Sec31A"/>
    <property type="match status" value="1"/>
</dbReference>
<dbReference type="InterPro" id="IPR009917">
    <property type="entry name" value="SRA1/Sec31"/>
</dbReference>